<evidence type="ECO:0000313" key="1">
    <source>
        <dbReference type="EMBL" id="CAF0762956.1"/>
    </source>
</evidence>
<proteinExistence type="predicted"/>
<dbReference type="EMBL" id="CAJNOJ010000007">
    <property type="protein sequence ID" value="CAF0762956.1"/>
    <property type="molecule type" value="Genomic_DNA"/>
</dbReference>
<sequence>MQCERSKQKDVEKFRQCHPYEFIVRSSSRRKRRKESARRLEHIEKNNKITFMTNIDSSFDTSDSSHRSLGELMLMTDRCKYSSLTHLRDHMKVHTIFIRLPFLL</sequence>
<reference evidence="1" key="1">
    <citation type="submission" date="2021-02" db="EMBL/GenBank/DDBJ databases">
        <authorList>
            <person name="Nowell W R."/>
        </authorList>
    </citation>
    <scope>NUCLEOTIDE SEQUENCE</scope>
</reference>
<comment type="caution">
    <text evidence="1">The sequence shown here is derived from an EMBL/GenBank/DDBJ whole genome shotgun (WGS) entry which is preliminary data.</text>
</comment>
<name>A0A813Q770_ADIRI</name>
<gene>
    <name evidence="1" type="ORF">EDS130_LOCUS2908</name>
</gene>
<accession>A0A813Q770</accession>
<organism evidence="1 2">
    <name type="scientific">Adineta ricciae</name>
    <name type="common">Rotifer</name>
    <dbReference type="NCBI Taxonomy" id="249248"/>
    <lineage>
        <taxon>Eukaryota</taxon>
        <taxon>Metazoa</taxon>
        <taxon>Spiralia</taxon>
        <taxon>Gnathifera</taxon>
        <taxon>Rotifera</taxon>
        <taxon>Eurotatoria</taxon>
        <taxon>Bdelloidea</taxon>
        <taxon>Adinetida</taxon>
        <taxon>Adinetidae</taxon>
        <taxon>Adineta</taxon>
    </lineage>
</organism>
<evidence type="ECO:0000313" key="2">
    <source>
        <dbReference type="Proteomes" id="UP000663852"/>
    </source>
</evidence>
<dbReference type="Proteomes" id="UP000663852">
    <property type="component" value="Unassembled WGS sequence"/>
</dbReference>
<protein>
    <submittedName>
        <fullName evidence="1">Uncharacterized protein</fullName>
    </submittedName>
</protein>
<dbReference type="AlphaFoldDB" id="A0A813Q770"/>